<dbReference type="GO" id="GO:0016020">
    <property type="term" value="C:membrane"/>
    <property type="evidence" value="ECO:0007669"/>
    <property type="project" value="TreeGrafter"/>
</dbReference>
<evidence type="ECO:0000259" key="1">
    <source>
        <dbReference type="Pfam" id="PF12697"/>
    </source>
</evidence>
<reference evidence="2 3" key="1">
    <citation type="submission" date="2016-09" db="EMBL/GenBank/DDBJ databases">
        <title>Couchioplanes caeruleus draft genome sequence.</title>
        <authorList>
            <person name="Sheehan J."/>
            <person name="Caffrey P."/>
        </authorList>
    </citation>
    <scope>NUCLEOTIDE SEQUENCE [LARGE SCALE GENOMIC DNA]</scope>
    <source>
        <strain evidence="2 3">DSM 43634</strain>
    </source>
</reference>
<dbReference type="GO" id="GO:0003824">
    <property type="term" value="F:catalytic activity"/>
    <property type="evidence" value="ECO:0007669"/>
    <property type="project" value="UniProtKB-ARBA"/>
</dbReference>
<name>A0A1K0FII0_9ACTN</name>
<comment type="caution">
    <text evidence="2">The sequence shown here is derived from an EMBL/GenBank/DDBJ whole genome shotgun (WGS) entry which is preliminary data.</text>
</comment>
<dbReference type="Pfam" id="PF12697">
    <property type="entry name" value="Abhydrolase_6"/>
    <property type="match status" value="1"/>
</dbReference>
<evidence type="ECO:0000313" key="3">
    <source>
        <dbReference type="Proteomes" id="UP000182486"/>
    </source>
</evidence>
<proteinExistence type="predicted"/>
<organism evidence="2 3">
    <name type="scientific">Couchioplanes caeruleus subsp. caeruleus</name>
    <dbReference type="NCBI Taxonomy" id="56427"/>
    <lineage>
        <taxon>Bacteria</taxon>
        <taxon>Bacillati</taxon>
        <taxon>Actinomycetota</taxon>
        <taxon>Actinomycetes</taxon>
        <taxon>Micromonosporales</taxon>
        <taxon>Micromonosporaceae</taxon>
        <taxon>Couchioplanes</taxon>
    </lineage>
</organism>
<dbReference type="SUPFAM" id="SSF53474">
    <property type="entry name" value="alpha/beta-Hydrolases"/>
    <property type="match status" value="1"/>
</dbReference>
<dbReference type="EMBL" id="MEIA01000207">
    <property type="protein sequence ID" value="OJF12645.1"/>
    <property type="molecule type" value="Genomic_DNA"/>
</dbReference>
<protein>
    <recommendedName>
        <fullName evidence="1">AB hydrolase-1 domain-containing protein</fullName>
    </recommendedName>
</protein>
<dbReference type="Gene3D" id="3.40.50.1820">
    <property type="entry name" value="alpha/beta hydrolase"/>
    <property type="match status" value="1"/>
</dbReference>
<dbReference type="PANTHER" id="PTHR43798">
    <property type="entry name" value="MONOACYLGLYCEROL LIPASE"/>
    <property type="match status" value="1"/>
</dbReference>
<sequence length="264" mass="28682">MVETAVVTGAQDGGIVDYHDGAYGRVRSRTFGRPHPGVPEIVMVHGMAVCDYLLPGLAELARWTRVHLIDLPGCGGSGEPPHELSLGQYADAVLDWLDACPHRGVLLAGQSSGTQVVAEAAAREPGDVVGVVLVCPTLDPVLRRPLPLLRRWRMNQRREAAGLNEVHRPDRRRVNLRRKAHLLLIHLRHRIEAPIAALRMPVLILCGSDDTLSPPSWGRRLAALAAHGEYAQVPGPHTFCWSDPAAWSPPIAAFAARNDLQSAS</sequence>
<evidence type="ECO:0000313" key="2">
    <source>
        <dbReference type="EMBL" id="OJF12645.1"/>
    </source>
</evidence>
<feature type="domain" description="AB hydrolase-1" evidence="1">
    <location>
        <begin position="41"/>
        <end position="244"/>
    </location>
</feature>
<dbReference type="InterPro" id="IPR000073">
    <property type="entry name" value="AB_hydrolase_1"/>
</dbReference>
<dbReference type="PANTHER" id="PTHR43798:SF33">
    <property type="entry name" value="HYDROLASE, PUTATIVE (AFU_ORTHOLOGUE AFUA_2G14860)-RELATED"/>
    <property type="match status" value="1"/>
</dbReference>
<dbReference type="InterPro" id="IPR050266">
    <property type="entry name" value="AB_hydrolase_sf"/>
</dbReference>
<dbReference type="Proteomes" id="UP000182486">
    <property type="component" value="Unassembled WGS sequence"/>
</dbReference>
<gene>
    <name evidence="2" type="ORF">BG844_19635</name>
</gene>
<keyword evidence="3" id="KW-1185">Reference proteome</keyword>
<dbReference type="RefSeq" id="WP_071806791.1">
    <property type="nucleotide sequence ID" value="NZ_MEIA01000207.1"/>
</dbReference>
<dbReference type="InterPro" id="IPR029058">
    <property type="entry name" value="AB_hydrolase_fold"/>
</dbReference>
<dbReference type="AlphaFoldDB" id="A0A1K0FII0"/>
<accession>A0A1K0FII0</accession>